<dbReference type="GO" id="GO:0035303">
    <property type="term" value="P:regulation of dephosphorylation"/>
    <property type="evidence" value="ECO:0007669"/>
    <property type="project" value="TreeGrafter"/>
</dbReference>
<dbReference type="Pfam" id="PF04177">
    <property type="entry name" value="TAP42"/>
    <property type="match status" value="1"/>
</dbReference>
<dbReference type="InterPro" id="IPR038511">
    <property type="entry name" value="TAP42/TAP46-like_sf"/>
</dbReference>
<sequence length="351" mass="40340">MSESTTTTSTPTTSTTSTTNTLDLSLYQSFVFGQKLYTELDTTALCSNCEEYQDKVKQSIKYLFNASIQVSRQSVFSKNEELEDIRTDLLKYLLIPYYVAELYLKINDVDRVKHLKISKIKVMDFLNQCENLDLIDKEDLNIIHREGKADPVNRREELINRSKKTKEIKQKLEYIKQKREVILKKIGQDDEYEESETGGDEEVDRDFSMLLIKDAIIKAIQLLESIEFELPMLIEIQSIKDQHGGVLPPKAPPKSANIGNFQILPDGRRVMLDKVFRPSHILPSLTPQEAVEIEMRNGGMVSGKGGAESSSKKDSEDEEEEDDDDEKLKKKRDWDDYKDDNPKGWGNSLRR</sequence>
<feature type="region of interest" description="Disordered" evidence="1">
    <location>
        <begin position="298"/>
        <end position="351"/>
    </location>
</feature>
<feature type="compositionally biased region" description="Acidic residues" evidence="1">
    <location>
        <begin position="316"/>
        <end position="325"/>
    </location>
</feature>
<dbReference type="PANTHER" id="PTHR10933">
    <property type="entry name" value="IMMUNOGLOBULIN-BINDING PROTEIN 1"/>
    <property type="match status" value="1"/>
</dbReference>
<dbReference type="GO" id="GO:0005829">
    <property type="term" value="C:cytosol"/>
    <property type="evidence" value="ECO:0007669"/>
    <property type="project" value="TreeGrafter"/>
</dbReference>
<dbReference type="EMBL" id="AJWJ01000541">
    <property type="protein sequence ID" value="KAF2070111.1"/>
    <property type="molecule type" value="Genomic_DNA"/>
</dbReference>
<evidence type="ECO:0000256" key="1">
    <source>
        <dbReference type="SAM" id="MobiDB-lite"/>
    </source>
</evidence>
<reference evidence="2" key="1">
    <citation type="submission" date="2020-01" db="EMBL/GenBank/DDBJ databases">
        <title>Development of genomics and gene disruption for Polysphondylium violaceum indicates a role for the polyketide synthase stlB in stalk morphogenesis.</title>
        <authorList>
            <person name="Narita B."/>
            <person name="Kawabe Y."/>
            <person name="Kin K."/>
            <person name="Saito T."/>
            <person name="Gibbs R."/>
            <person name="Kuspa A."/>
            <person name="Muzny D."/>
            <person name="Queller D."/>
            <person name="Richards S."/>
            <person name="Strassman J."/>
            <person name="Sucgang R."/>
            <person name="Worley K."/>
            <person name="Schaap P."/>
        </authorList>
    </citation>
    <scope>NUCLEOTIDE SEQUENCE</scope>
    <source>
        <strain evidence="2">QSvi11</strain>
    </source>
</reference>
<evidence type="ECO:0000313" key="3">
    <source>
        <dbReference type="Proteomes" id="UP000695562"/>
    </source>
</evidence>
<dbReference type="InterPro" id="IPR007304">
    <property type="entry name" value="TAP46-like"/>
</dbReference>
<dbReference type="GO" id="GO:0051721">
    <property type="term" value="F:protein phosphatase 2A binding"/>
    <property type="evidence" value="ECO:0007669"/>
    <property type="project" value="TreeGrafter"/>
</dbReference>
<evidence type="ECO:0000313" key="2">
    <source>
        <dbReference type="EMBL" id="KAF2070111.1"/>
    </source>
</evidence>
<dbReference type="OrthoDB" id="10261753at2759"/>
<protein>
    <recommendedName>
        <fullName evidence="4">TAP42 family protein</fullName>
    </recommendedName>
</protein>
<proteinExistence type="predicted"/>
<evidence type="ECO:0008006" key="4">
    <source>
        <dbReference type="Google" id="ProtNLM"/>
    </source>
</evidence>
<accession>A0A8J4UQ35</accession>
<dbReference type="PANTHER" id="PTHR10933:SF9">
    <property type="entry name" value="IMMUNOGLOBULIN-BINDING PROTEIN 1"/>
    <property type="match status" value="1"/>
</dbReference>
<organism evidence="2 3">
    <name type="scientific">Polysphondylium violaceum</name>
    <dbReference type="NCBI Taxonomy" id="133409"/>
    <lineage>
        <taxon>Eukaryota</taxon>
        <taxon>Amoebozoa</taxon>
        <taxon>Evosea</taxon>
        <taxon>Eumycetozoa</taxon>
        <taxon>Dictyostelia</taxon>
        <taxon>Dictyosteliales</taxon>
        <taxon>Dictyosteliaceae</taxon>
        <taxon>Polysphondylium</taxon>
    </lineage>
</organism>
<dbReference type="AlphaFoldDB" id="A0A8J4UQ35"/>
<dbReference type="GO" id="GO:0009966">
    <property type="term" value="P:regulation of signal transduction"/>
    <property type="evidence" value="ECO:0007669"/>
    <property type="project" value="InterPro"/>
</dbReference>
<name>A0A8J4UQ35_9MYCE</name>
<feature type="compositionally biased region" description="Basic and acidic residues" evidence="1">
    <location>
        <begin position="326"/>
        <end position="342"/>
    </location>
</feature>
<dbReference type="Proteomes" id="UP000695562">
    <property type="component" value="Unassembled WGS sequence"/>
</dbReference>
<gene>
    <name evidence="2" type="ORF">CYY_008574</name>
</gene>
<keyword evidence="3" id="KW-1185">Reference proteome</keyword>
<comment type="caution">
    <text evidence="2">The sequence shown here is derived from an EMBL/GenBank/DDBJ whole genome shotgun (WGS) entry which is preliminary data.</text>
</comment>
<dbReference type="Gene3D" id="1.25.40.540">
    <property type="entry name" value="TAP42-like family"/>
    <property type="match status" value="1"/>
</dbReference>